<comment type="subcellular location">
    <subcellularLocation>
        <location evidence="1">Membrane</location>
        <topology evidence="1">Multi-pass membrane protein</topology>
    </subcellularLocation>
</comment>
<evidence type="ECO:0000256" key="7">
    <source>
        <dbReference type="SAM" id="Phobius"/>
    </source>
</evidence>
<feature type="region of interest" description="Disordered" evidence="6">
    <location>
        <begin position="344"/>
        <end position="381"/>
    </location>
</feature>
<evidence type="ECO:0000256" key="5">
    <source>
        <dbReference type="ARBA" id="ARBA00038359"/>
    </source>
</evidence>
<keyword evidence="3 7" id="KW-1133">Transmembrane helix</keyword>
<dbReference type="Proteomes" id="UP001373714">
    <property type="component" value="Unassembled WGS sequence"/>
</dbReference>
<dbReference type="AlphaFoldDB" id="A0AAV9VKK5"/>
<dbReference type="PANTHER" id="PTHR33048:SF47">
    <property type="entry name" value="INTEGRAL MEMBRANE PROTEIN-RELATED"/>
    <property type="match status" value="1"/>
</dbReference>
<sequence length="381" mass="42603">MLTASQAIGLKLFLFVLAVVVVILKQAVRWWLQTKFGWTDIFITGCVALYLAEEVIAIELHRLDFFNMPVANFSVNGYPDLLQNTEDKDKLSVMLRLLFFSSFVTFTIFWVIKAAFMALYTYLVPPWLKGLRWSIHATSILVFLSYIGFLVTNVFSCGNVAANWSTDPEEFCFSFSRKAGVVYLTTLHLLTDVIIFTIPFFILPHIMLPTAEKWGLALMFALGLLTICCTVARTAIVLSAKSFTYHDLLTWDSGEITCGLIVVCAPSIKWLILWATGHKRRRAIRAFHGRPEESSDMTSRAGASRVGRVGRRDPDSEDEDIGAMQTLEPIAVVVKHEVSVDIESLRASTSREEAPSTSSSSKDVSATGSWPDKPPKSFLHL</sequence>
<dbReference type="Pfam" id="PF20684">
    <property type="entry name" value="Fung_rhodopsin"/>
    <property type="match status" value="1"/>
</dbReference>
<gene>
    <name evidence="9" type="ORF">TWF730_000114</name>
</gene>
<dbReference type="PANTHER" id="PTHR33048">
    <property type="entry name" value="PTH11-LIKE INTEGRAL MEMBRANE PROTEIN (AFU_ORTHOLOGUE AFUA_5G11245)"/>
    <property type="match status" value="1"/>
</dbReference>
<dbReference type="InterPro" id="IPR052337">
    <property type="entry name" value="SAT4-like"/>
</dbReference>
<evidence type="ECO:0000256" key="2">
    <source>
        <dbReference type="ARBA" id="ARBA00022692"/>
    </source>
</evidence>
<evidence type="ECO:0000259" key="8">
    <source>
        <dbReference type="Pfam" id="PF20684"/>
    </source>
</evidence>
<name>A0AAV9VKK5_9PEZI</name>
<feature type="region of interest" description="Disordered" evidence="6">
    <location>
        <begin position="290"/>
        <end position="322"/>
    </location>
</feature>
<feature type="transmembrane region" description="Helical" evidence="7">
    <location>
        <begin position="256"/>
        <end position="275"/>
    </location>
</feature>
<evidence type="ECO:0000256" key="6">
    <source>
        <dbReference type="SAM" id="MobiDB-lite"/>
    </source>
</evidence>
<feature type="transmembrane region" description="Helical" evidence="7">
    <location>
        <begin position="214"/>
        <end position="236"/>
    </location>
</feature>
<accession>A0AAV9VKK5</accession>
<proteinExistence type="inferred from homology"/>
<dbReference type="EMBL" id="JAVHNS010000001">
    <property type="protein sequence ID" value="KAK6362659.1"/>
    <property type="molecule type" value="Genomic_DNA"/>
</dbReference>
<keyword evidence="10" id="KW-1185">Reference proteome</keyword>
<feature type="transmembrane region" description="Helical" evidence="7">
    <location>
        <begin position="181"/>
        <end position="202"/>
    </location>
</feature>
<keyword evidence="2 7" id="KW-0812">Transmembrane</keyword>
<feature type="transmembrane region" description="Helical" evidence="7">
    <location>
        <begin position="6"/>
        <end position="24"/>
    </location>
</feature>
<evidence type="ECO:0000256" key="3">
    <source>
        <dbReference type="ARBA" id="ARBA00022989"/>
    </source>
</evidence>
<evidence type="ECO:0000313" key="9">
    <source>
        <dbReference type="EMBL" id="KAK6362659.1"/>
    </source>
</evidence>
<dbReference type="GO" id="GO:0016020">
    <property type="term" value="C:membrane"/>
    <property type="evidence" value="ECO:0007669"/>
    <property type="project" value="UniProtKB-SubCell"/>
</dbReference>
<feature type="transmembrane region" description="Helical" evidence="7">
    <location>
        <begin position="97"/>
        <end position="123"/>
    </location>
</feature>
<evidence type="ECO:0000313" key="10">
    <source>
        <dbReference type="Proteomes" id="UP001373714"/>
    </source>
</evidence>
<comment type="similarity">
    <text evidence="5">Belongs to the SAT4 family.</text>
</comment>
<evidence type="ECO:0000256" key="1">
    <source>
        <dbReference type="ARBA" id="ARBA00004141"/>
    </source>
</evidence>
<reference evidence="9 10" key="1">
    <citation type="submission" date="2019-10" db="EMBL/GenBank/DDBJ databases">
        <authorList>
            <person name="Palmer J.M."/>
        </authorList>
    </citation>
    <scope>NUCLEOTIDE SEQUENCE [LARGE SCALE GENOMIC DNA]</scope>
    <source>
        <strain evidence="9 10">TWF730</strain>
    </source>
</reference>
<evidence type="ECO:0000256" key="4">
    <source>
        <dbReference type="ARBA" id="ARBA00023136"/>
    </source>
</evidence>
<feature type="transmembrane region" description="Helical" evidence="7">
    <location>
        <begin position="135"/>
        <end position="161"/>
    </location>
</feature>
<protein>
    <recommendedName>
        <fullName evidence="8">Rhodopsin domain-containing protein</fullName>
    </recommendedName>
</protein>
<dbReference type="InterPro" id="IPR049326">
    <property type="entry name" value="Rhodopsin_dom_fungi"/>
</dbReference>
<comment type="caution">
    <text evidence="9">The sequence shown here is derived from an EMBL/GenBank/DDBJ whole genome shotgun (WGS) entry which is preliminary data.</text>
</comment>
<feature type="domain" description="Rhodopsin" evidence="8">
    <location>
        <begin position="26"/>
        <end position="272"/>
    </location>
</feature>
<keyword evidence="4 7" id="KW-0472">Membrane</keyword>
<feature type="compositionally biased region" description="Low complexity" evidence="6">
    <location>
        <begin position="355"/>
        <end position="369"/>
    </location>
</feature>
<organism evidence="9 10">
    <name type="scientific">Orbilia blumenaviensis</name>
    <dbReference type="NCBI Taxonomy" id="1796055"/>
    <lineage>
        <taxon>Eukaryota</taxon>
        <taxon>Fungi</taxon>
        <taxon>Dikarya</taxon>
        <taxon>Ascomycota</taxon>
        <taxon>Pezizomycotina</taxon>
        <taxon>Orbiliomycetes</taxon>
        <taxon>Orbiliales</taxon>
        <taxon>Orbiliaceae</taxon>
        <taxon>Orbilia</taxon>
    </lineage>
</organism>
<feature type="transmembrane region" description="Helical" evidence="7">
    <location>
        <begin position="36"/>
        <end position="58"/>
    </location>
</feature>